<protein>
    <recommendedName>
        <fullName evidence="3">Head decoration protein</fullName>
    </recommendedName>
</protein>
<evidence type="ECO:0000313" key="1">
    <source>
        <dbReference type="EMBL" id="MFC3326214.1"/>
    </source>
</evidence>
<proteinExistence type="predicted"/>
<dbReference type="EMBL" id="JBHRVD010000001">
    <property type="protein sequence ID" value="MFC3326214.1"/>
    <property type="molecule type" value="Genomic_DNA"/>
</dbReference>
<evidence type="ECO:0008006" key="3">
    <source>
        <dbReference type="Google" id="ProtNLM"/>
    </source>
</evidence>
<sequence>MSDFSAKVHNALGGDTLVVESGGAIQIKTGGKIVPNSGTQAAAIANITPATDGTAAGTALNLVLAALRGAGILAP</sequence>
<reference evidence="2" key="1">
    <citation type="journal article" date="2019" name="Int. J. Syst. Evol. Microbiol.">
        <title>The Global Catalogue of Microorganisms (GCM) 10K type strain sequencing project: providing services to taxonomists for standard genome sequencing and annotation.</title>
        <authorList>
            <consortium name="The Broad Institute Genomics Platform"/>
            <consortium name="The Broad Institute Genome Sequencing Center for Infectious Disease"/>
            <person name="Wu L."/>
            <person name="Ma J."/>
        </authorList>
    </citation>
    <scope>NUCLEOTIDE SEQUENCE [LARGE SCALE GENOMIC DNA]</scope>
    <source>
        <strain evidence="2">ICMP 19515</strain>
    </source>
</reference>
<gene>
    <name evidence="1" type="ORF">ACFOJ9_31355</name>
</gene>
<accession>A0ABV7MY53</accession>
<organism evidence="1 2">
    <name type="scientific">Mesorhizobium cantuariense</name>
    <dbReference type="NCBI Taxonomy" id="1300275"/>
    <lineage>
        <taxon>Bacteria</taxon>
        <taxon>Pseudomonadati</taxon>
        <taxon>Pseudomonadota</taxon>
        <taxon>Alphaproteobacteria</taxon>
        <taxon>Hyphomicrobiales</taxon>
        <taxon>Phyllobacteriaceae</taxon>
        <taxon>Mesorhizobium</taxon>
    </lineage>
</organism>
<name>A0ABV7MY53_9HYPH</name>
<evidence type="ECO:0000313" key="2">
    <source>
        <dbReference type="Proteomes" id="UP001595648"/>
    </source>
</evidence>
<comment type="caution">
    <text evidence="1">The sequence shown here is derived from an EMBL/GenBank/DDBJ whole genome shotgun (WGS) entry which is preliminary data.</text>
</comment>
<dbReference type="Proteomes" id="UP001595648">
    <property type="component" value="Unassembled WGS sequence"/>
</dbReference>
<keyword evidence="2" id="KW-1185">Reference proteome</keyword>
<dbReference type="RefSeq" id="WP_378984882.1">
    <property type="nucleotide sequence ID" value="NZ_JBHRVD010000001.1"/>
</dbReference>